<dbReference type="PROSITE" id="PS50157">
    <property type="entry name" value="ZINC_FINGER_C2H2_2"/>
    <property type="match status" value="1"/>
</dbReference>
<dbReference type="InterPro" id="IPR000306">
    <property type="entry name" value="Znf_FYVE"/>
</dbReference>
<name>A0A7R8V1S9_HERIL</name>
<dbReference type="InterPro" id="IPR036531">
    <property type="entry name" value="Rbsn_Rab-bd_sf"/>
</dbReference>
<dbReference type="PANTHER" id="PTHR13510:SF44">
    <property type="entry name" value="RABENOSYN-5"/>
    <property type="match status" value="1"/>
</dbReference>
<evidence type="ECO:0000256" key="4">
    <source>
        <dbReference type="PROSITE-ProRule" id="PRU00042"/>
    </source>
</evidence>
<dbReference type="PROSITE" id="PS00028">
    <property type="entry name" value="ZINC_FINGER_C2H2_1"/>
    <property type="match status" value="1"/>
</dbReference>
<evidence type="ECO:0000256" key="1">
    <source>
        <dbReference type="ARBA" id="ARBA00022723"/>
    </source>
</evidence>
<evidence type="ECO:0000256" key="3">
    <source>
        <dbReference type="ARBA" id="ARBA00022833"/>
    </source>
</evidence>
<dbReference type="Proteomes" id="UP000594454">
    <property type="component" value="Chromosome 5"/>
</dbReference>
<dbReference type="FunCoup" id="A0A7R8V1S9">
    <property type="interactions" value="1789"/>
</dbReference>
<feature type="domain" description="C2H2-type" evidence="5">
    <location>
        <begin position="16"/>
        <end position="44"/>
    </location>
</feature>
<dbReference type="InterPro" id="IPR021565">
    <property type="entry name" value="Rbsn_Rab-bd"/>
</dbReference>
<keyword evidence="1" id="KW-0479">Metal-binding</keyword>
<dbReference type="Pfam" id="PF11464">
    <property type="entry name" value="Rbsn"/>
    <property type="match status" value="1"/>
</dbReference>
<evidence type="ECO:0000313" key="7">
    <source>
        <dbReference type="EMBL" id="CAD7091226.1"/>
    </source>
</evidence>
<dbReference type="CDD" id="cd15716">
    <property type="entry name" value="FYVE_RBNS5"/>
    <property type="match status" value="1"/>
</dbReference>
<dbReference type="Gene3D" id="3.30.40.10">
    <property type="entry name" value="Zinc/RING finger domain, C3HC4 (zinc finger)"/>
    <property type="match status" value="1"/>
</dbReference>
<dbReference type="OrthoDB" id="166134at2759"/>
<dbReference type="InterPro" id="IPR013087">
    <property type="entry name" value="Znf_C2H2_type"/>
</dbReference>
<evidence type="ECO:0000259" key="5">
    <source>
        <dbReference type="PROSITE" id="PS50157"/>
    </source>
</evidence>
<dbReference type="InterPro" id="IPR017455">
    <property type="entry name" value="Znf_FYVE-rel"/>
</dbReference>
<dbReference type="PROSITE" id="PS50178">
    <property type="entry name" value="ZF_FYVE"/>
    <property type="match status" value="1"/>
</dbReference>
<sequence length="472" mass="53904">MANPFDSDDSQILEGFLCPLCREDLKTPEKLTIHVEKVHAEEQDVVKSLKDIFSIAKKKIKLNFDETVDLAKAFDTTLKPNYSGGQIDVITDGEQTVGVDCDHFSYLNAIRTPRLERYASETNKLIIRIDKLLKERPTDPVQRKLHDQKTVPWLDGSSVKLCPNCAKSFNFTRRQHHCRLCGTIMCKDCSLFLKYEFALQLANLAQTTEDISKASEEGKQKDEGIRVCDHCLRLLETRKEMQDSRTCRPPITLYYDRIKEIEKEIAPDIPMYSKIIKSLYDGDTIFTLADASALRGKIGHAAEKIDSLSKAILSLPCPQGSREEALKKAVRLACIKMIKEEMLSIPSLPDEQEIKKIRDRRRMETEQRIERERRLALEAHERYGLGATNSTTMSNAENAAFGSAMTTLDNWSAYQSSTATSSDPLVEQINIIKGYIKQARQDLRFEEVATLEMNLRELQGEFYRRHQETKQA</sequence>
<dbReference type="AlphaFoldDB" id="A0A7R8V1S9"/>
<protein>
    <recommendedName>
        <fullName evidence="9">Rabenosyn-5</fullName>
    </recommendedName>
</protein>
<keyword evidence="3" id="KW-0862">Zinc</keyword>
<accession>A0A7R8V1S9</accession>
<dbReference type="InterPro" id="IPR052727">
    <property type="entry name" value="Rab4/Rab5_effector"/>
</dbReference>
<dbReference type="InterPro" id="IPR011011">
    <property type="entry name" value="Znf_FYVE_PHD"/>
</dbReference>
<dbReference type="OMA" id="HFEANHA"/>
<dbReference type="SUPFAM" id="SSF140125">
    <property type="entry name" value="Rabenosyn-5 Rab-binding domain-like"/>
    <property type="match status" value="1"/>
</dbReference>
<dbReference type="GO" id="GO:0008270">
    <property type="term" value="F:zinc ion binding"/>
    <property type="evidence" value="ECO:0007669"/>
    <property type="project" value="UniProtKB-KW"/>
</dbReference>
<dbReference type="EMBL" id="LR899013">
    <property type="protein sequence ID" value="CAD7091226.1"/>
    <property type="molecule type" value="Genomic_DNA"/>
</dbReference>
<dbReference type="Pfam" id="PF01363">
    <property type="entry name" value="FYVE"/>
    <property type="match status" value="1"/>
</dbReference>
<dbReference type="InParanoid" id="A0A7R8V1S9"/>
<dbReference type="Gene3D" id="4.10.860.20">
    <property type="entry name" value="Rabenosyn, Rab binding domain"/>
    <property type="match status" value="1"/>
</dbReference>
<evidence type="ECO:0000313" key="8">
    <source>
        <dbReference type="Proteomes" id="UP000594454"/>
    </source>
</evidence>
<evidence type="ECO:0008006" key="9">
    <source>
        <dbReference type="Google" id="ProtNLM"/>
    </source>
</evidence>
<dbReference type="SUPFAM" id="SSF57903">
    <property type="entry name" value="FYVE/PHD zinc finger"/>
    <property type="match status" value="1"/>
</dbReference>
<gene>
    <name evidence="7" type="ORF">HERILL_LOCUS13652</name>
</gene>
<reference evidence="7 8" key="1">
    <citation type="submission" date="2020-11" db="EMBL/GenBank/DDBJ databases">
        <authorList>
            <person name="Wallbank WR R."/>
            <person name="Pardo Diaz C."/>
            <person name="Kozak K."/>
            <person name="Martin S."/>
            <person name="Jiggins C."/>
            <person name="Moest M."/>
            <person name="Warren A I."/>
            <person name="Generalovic N T."/>
            <person name="Byers J.R.P. K."/>
            <person name="Montejo-Kovacevich G."/>
            <person name="Yen C E."/>
        </authorList>
    </citation>
    <scope>NUCLEOTIDE SEQUENCE [LARGE SCALE GENOMIC DNA]</scope>
</reference>
<keyword evidence="8" id="KW-1185">Reference proteome</keyword>
<organism evidence="7 8">
    <name type="scientific">Hermetia illucens</name>
    <name type="common">Black soldier fly</name>
    <dbReference type="NCBI Taxonomy" id="343691"/>
    <lineage>
        <taxon>Eukaryota</taxon>
        <taxon>Metazoa</taxon>
        <taxon>Ecdysozoa</taxon>
        <taxon>Arthropoda</taxon>
        <taxon>Hexapoda</taxon>
        <taxon>Insecta</taxon>
        <taxon>Pterygota</taxon>
        <taxon>Neoptera</taxon>
        <taxon>Endopterygota</taxon>
        <taxon>Diptera</taxon>
        <taxon>Brachycera</taxon>
        <taxon>Stratiomyomorpha</taxon>
        <taxon>Stratiomyidae</taxon>
        <taxon>Hermetiinae</taxon>
        <taxon>Hermetia</taxon>
    </lineage>
</organism>
<evidence type="ECO:0000259" key="6">
    <source>
        <dbReference type="PROSITE" id="PS50178"/>
    </source>
</evidence>
<proteinExistence type="predicted"/>
<keyword evidence="2 4" id="KW-0863">Zinc-finger</keyword>
<dbReference type="InterPro" id="IPR013083">
    <property type="entry name" value="Znf_RING/FYVE/PHD"/>
</dbReference>
<dbReference type="SMART" id="SM00064">
    <property type="entry name" value="FYVE"/>
    <property type="match status" value="1"/>
</dbReference>
<dbReference type="PANTHER" id="PTHR13510">
    <property type="entry name" value="FYVE-FINGER-CONTAINING RAB5 EFFECTOR PROTEIN RABENOSYN-5-RELATED"/>
    <property type="match status" value="1"/>
</dbReference>
<feature type="domain" description="FYVE-type" evidence="6">
    <location>
        <begin position="156"/>
        <end position="236"/>
    </location>
</feature>
<evidence type="ECO:0000256" key="2">
    <source>
        <dbReference type="ARBA" id="ARBA00022771"/>
    </source>
</evidence>